<keyword evidence="1" id="KW-0472">Membrane</keyword>
<evidence type="ECO:0000259" key="2">
    <source>
        <dbReference type="PROSITE" id="PS51724"/>
    </source>
</evidence>
<dbReference type="PROSITE" id="PS51724">
    <property type="entry name" value="SPOR"/>
    <property type="match status" value="1"/>
</dbReference>
<dbReference type="Pfam" id="PF05036">
    <property type="entry name" value="SPOR"/>
    <property type="match status" value="1"/>
</dbReference>
<feature type="transmembrane region" description="Helical" evidence="1">
    <location>
        <begin position="171"/>
        <end position="192"/>
    </location>
</feature>
<feature type="domain" description="SPOR" evidence="2">
    <location>
        <begin position="273"/>
        <end position="352"/>
    </location>
</feature>
<name>A0A916J9P2_9BACT</name>
<evidence type="ECO:0000313" key="3">
    <source>
        <dbReference type="EMBL" id="CAG4997604.1"/>
    </source>
</evidence>
<keyword evidence="1" id="KW-1133">Transmembrane helix</keyword>
<dbReference type="GO" id="GO:0042834">
    <property type="term" value="F:peptidoglycan binding"/>
    <property type="evidence" value="ECO:0007669"/>
    <property type="project" value="InterPro"/>
</dbReference>
<keyword evidence="4" id="KW-1185">Reference proteome</keyword>
<dbReference type="Pfam" id="PF18175">
    <property type="entry name" value="HU-CCDC81_bac_2"/>
    <property type="match status" value="1"/>
</dbReference>
<dbReference type="Gene3D" id="3.30.70.1070">
    <property type="entry name" value="Sporulation related repeat"/>
    <property type="match status" value="1"/>
</dbReference>
<dbReference type="Pfam" id="PF18174">
    <property type="entry name" value="HU-CCDC81_bac_1"/>
    <property type="match status" value="1"/>
</dbReference>
<dbReference type="InterPro" id="IPR040495">
    <property type="entry name" value="HU-CCDC81_bac_1"/>
</dbReference>
<dbReference type="EMBL" id="CAJRAF010000002">
    <property type="protein sequence ID" value="CAG4997604.1"/>
    <property type="molecule type" value="Genomic_DNA"/>
</dbReference>
<evidence type="ECO:0000313" key="4">
    <source>
        <dbReference type="Proteomes" id="UP000680038"/>
    </source>
</evidence>
<comment type="caution">
    <text evidence="3">The sequence shown here is derived from an EMBL/GenBank/DDBJ whole genome shotgun (WGS) entry which is preliminary data.</text>
</comment>
<protein>
    <recommendedName>
        <fullName evidence="2">SPOR domain-containing protein</fullName>
    </recommendedName>
</protein>
<proteinExistence type="predicted"/>
<evidence type="ECO:0000256" key="1">
    <source>
        <dbReference type="SAM" id="Phobius"/>
    </source>
</evidence>
<sequence>MIPVESVIQRLVNEFEFVVIPGFGALLSRQVAAYYDKTTGRFSPPSKRLAFNEFIKLDDGLLANYISRHEKISHSDALTYIRLYTEGLKAGLHNHGTADIIGIGSFVFNEEGKLVFEPTSVKYFKDDWFGFHEIEAKMAERPVDGKQTVYQKALEIEYVAEEVDEVKKQSWLTWAAAAMVAGVLCYFSFFLVTSNQGLNKSNLNPFTYFFSKKEVKVKNSVEEVPVAEEKIAEPLIEETTTAAWDSVVTDSVATEQVKEIVAEAPVSALSEETAVDAKYYLIAGAFKGDRQAGILLEEMKKKGYNQAILIPGDEFSKKVKVAVQGFETEADAHAAAAQLKEVIGEKGWVYHKR</sequence>
<dbReference type="SUPFAM" id="SSF110997">
    <property type="entry name" value="Sporulation related repeat"/>
    <property type="match status" value="1"/>
</dbReference>
<keyword evidence="1" id="KW-0812">Transmembrane</keyword>
<dbReference type="InterPro" id="IPR036680">
    <property type="entry name" value="SPOR-like_sf"/>
</dbReference>
<dbReference type="AlphaFoldDB" id="A0A916J9P2"/>
<dbReference type="RefSeq" id="WP_215238509.1">
    <property type="nucleotide sequence ID" value="NZ_CAJRAF010000002.1"/>
</dbReference>
<organism evidence="3 4">
    <name type="scientific">Dyadobacter helix</name>
    <dbReference type="NCBI Taxonomy" id="2822344"/>
    <lineage>
        <taxon>Bacteria</taxon>
        <taxon>Pseudomonadati</taxon>
        <taxon>Bacteroidota</taxon>
        <taxon>Cytophagia</taxon>
        <taxon>Cytophagales</taxon>
        <taxon>Spirosomataceae</taxon>
        <taxon>Dyadobacter</taxon>
    </lineage>
</organism>
<dbReference type="InterPro" id="IPR041268">
    <property type="entry name" value="HU-CCDC81_bac_2"/>
</dbReference>
<dbReference type="InterPro" id="IPR007730">
    <property type="entry name" value="SPOR-like_dom"/>
</dbReference>
<dbReference type="Proteomes" id="UP000680038">
    <property type="component" value="Unassembled WGS sequence"/>
</dbReference>
<gene>
    <name evidence="3" type="ORF">DYBT9275_01811</name>
</gene>
<accession>A0A916J9P2</accession>
<reference evidence="3" key="1">
    <citation type="submission" date="2021-04" db="EMBL/GenBank/DDBJ databases">
        <authorList>
            <person name="Rodrigo-Torres L."/>
            <person name="Arahal R. D."/>
            <person name="Lucena T."/>
        </authorList>
    </citation>
    <scope>NUCLEOTIDE SEQUENCE</scope>
    <source>
        <strain evidence="3">CECT 9275</strain>
    </source>
</reference>